<evidence type="ECO:0000313" key="9">
    <source>
        <dbReference type="EnsemblMetazoa" id="PHUM102730-PA"/>
    </source>
</evidence>
<dbReference type="GO" id="GO:1902742">
    <property type="term" value="P:apoptotic process involved in development"/>
    <property type="evidence" value="ECO:0007669"/>
    <property type="project" value="TreeGrafter"/>
</dbReference>
<dbReference type="GO" id="GO:0043652">
    <property type="term" value="P:engulfment of apoptotic cell"/>
    <property type="evidence" value="ECO:0007669"/>
    <property type="project" value="TreeGrafter"/>
</dbReference>
<accession>E0VCZ8</accession>
<dbReference type="Proteomes" id="UP000009046">
    <property type="component" value="Unassembled WGS sequence"/>
</dbReference>
<dbReference type="GeneID" id="8238112"/>
<dbReference type="KEGG" id="phu:Phum_PHUM102730"/>
<dbReference type="GO" id="GO:0070782">
    <property type="term" value="P:phosphatidylserine exposure on apoptotic cell surface"/>
    <property type="evidence" value="ECO:0007669"/>
    <property type="project" value="TreeGrafter"/>
</dbReference>
<organism>
    <name type="scientific">Pediculus humanus subsp. corporis</name>
    <name type="common">Body louse</name>
    <dbReference type="NCBI Taxonomy" id="121224"/>
    <lineage>
        <taxon>Eukaryota</taxon>
        <taxon>Metazoa</taxon>
        <taxon>Ecdysozoa</taxon>
        <taxon>Arthropoda</taxon>
        <taxon>Hexapoda</taxon>
        <taxon>Insecta</taxon>
        <taxon>Pterygota</taxon>
        <taxon>Neoptera</taxon>
        <taxon>Paraneoptera</taxon>
        <taxon>Psocodea</taxon>
        <taxon>Troctomorpha</taxon>
        <taxon>Phthiraptera</taxon>
        <taxon>Anoplura</taxon>
        <taxon>Pediculidae</taxon>
        <taxon>Pediculus</taxon>
    </lineage>
</organism>
<feature type="transmembrane region" description="Helical" evidence="7">
    <location>
        <begin position="20"/>
        <end position="49"/>
    </location>
</feature>
<gene>
    <name evidence="9" type="primary">8238112</name>
    <name evidence="8" type="ORF">Phum_PHUM102730</name>
</gene>
<proteinExistence type="inferred from homology"/>
<reference evidence="8" key="1">
    <citation type="submission" date="2007-04" db="EMBL/GenBank/DDBJ databases">
        <title>Annotation of Pediculus humanus corporis strain USDA.</title>
        <authorList>
            <person name="Kirkness E."/>
            <person name="Hannick L."/>
            <person name="Hass B."/>
            <person name="Bruggner R."/>
            <person name="Lawson D."/>
            <person name="Bidwell S."/>
            <person name="Joardar V."/>
            <person name="Caler E."/>
            <person name="Walenz B."/>
            <person name="Inman J."/>
            <person name="Schobel S."/>
            <person name="Galinsky K."/>
            <person name="Amedeo P."/>
            <person name="Strausberg R."/>
        </authorList>
    </citation>
    <scope>NUCLEOTIDE SEQUENCE</scope>
    <source>
        <strain evidence="8">USDA</strain>
    </source>
</reference>
<dbReference type="PANTHER" id="PTHR16024:SF6">
    <property type="entry name" value="XK-RELATED PROTEIN"/>
    <property type="match status" value="1"/>
</dbReference>
<keyword evidence="5 7" id="KW-1133">Transmembrane helix</keyword>
<dbReference type="RefSeq" id="XP_002423992.1">
    <property type="nucleotide sequence ID" value="XM_002423947.1"/>
</dbReference>
<dbReference type="AlphaFoldDB" id="E0VCZ8"/>
<dbReference type="PANTHER" id="PTHR16024">
    <property type="entry name" value="XK-RELATED PROTEIN"/>
    <property type="match status" value="1"/>
</dbReference>
<comment type="similarity">
    <text evidence="2 7">Belongs to the XK family.</text>
</comment>
<dbReference type="OMA" id="RTRYRMM"/>
<comment type="subcellular location">
    <subcellularLocation>
        <location evidence="1">Cell membrane</location>
        <topology evidence="1">Multi-pass membrane protein</topology>
    </subcellularLocation>
    <subcellularLocation>
        <location evidence="7">Membrane</location>
        <topology evidence="7">Multi-pass membrane protein</topology>
    </subcellularLocation>
</comment>
<evidence type="ECO:0000256" key="1">
    <source>
        <dbReference type="ARBA" id="ARBA00004651"/>
    </source>
</evidence>
<dbReference type="EMBL" id="DS235068">
    <property type="protein sequence ID" value="EEB11254.1"/>
    <property type="molecule type" value="Genomic_DNA"/>
</dbReference>
<feature type="transmembrane region" description="Helical" evidence="7">
    <location>
        <begin position="265"/>
        <end position="284"/>
    </location>
</feature>
<feature type="transmembrane region" description="Helical" evidence="7">
    <location>
        <begin position="238"/>
        <end position="258"/>
    </location>
</feature>
<dbReference type="CTD" id="8238112"/>
<dbReference type="FunCoup" id="E0VCZ8">
    <property type="interactions" value="319"/>
</dbReference>
<protein>
    <recommendedName>
        <fullName evidence="7">XK-related protein</fullName>
    </recommendedName>
</protein>
<dbReference type="VEuPathDB" id="VectorBase:PHUM102730"/>
<evidence type="ECO:0000313" key="8">
    <source>
        <dbReference type="EMBL" id="EEB11254.1"/>
    </source>
</evidence>
<dbReference type="OrthoDB" id="6136301at2759"/>
<keyword evidence="10" id="KW-1185">Reference proteome</keyword>
<evidence type="ECO:0000256" key="5">
    <source>
        <dbReference type="ARBA" id="ARBA00022989"/>
    </source>
</evidence>
<feature type="transmembrane region" description="Helical" evidence="7">
    <location>
        <begin position="91"/>
        <end position="110"/>
    </location>
</feature>
<evidence type="ECO:0000256" key="6">
    <source>
        <dbReference type="ARBA" id="ARBA00023136"/>
    </source>
</evidence>
<evidence type="ECO:0000313" key="10">
    <source>
        <dbReference type="Proteomes" id="UP000009046"/>
    </source>
</evidence>
<dbReference type="HOGENOM" id="CLU_028534_4_1_1"/>
<evidence type="ECO:0000256" key="3">
    <source>
        <dbReference type="ARBA" id="ARBA00022475"/>
    </source>
</evidence>
<keyword evidence="6 7" id="KW-0472">Membrane</keyword>
<dbReference type="InParanoid" id="E0VCZ8"/>
<name>E0VCZ8_PEDHC</name>
<reference evidence="8" key="2">
    <citation type="submission" date="2007-04" db="EMBL/GenBank/DDBJ databases">
        <title>The genome of the human body louse.</title>
        <authorList>
            <consortium name="The Human Body Louse Genome Consortium"/>
            <person name="Kirkness E."/>
            <person name="Walenz B."/>
            <person name="Hass B."/>
            <person name="Bruggner R."/>
            <person name="Strausberg R."/>
        </authorList>
    </citation>
    <scope>NUCLEOTIDE SEQUENCE</scope>
    <source>
        <strain evidence="8">USDA</strain>
    </source>
</reference>
<dbReference type="EnsemblMetazoa" id="PHUM102730-RA">
    <property type="protein sequence ID" value="PHUM102730-PA"/>
    <property type="gene ID" value="PHUM102730"/>
</dbReference>
<reference evidence="9" key="3">
    <citation type="submission" date="2021-02" db="UniProtKB">
        <authorList>
            <consortium name="EnsemblMetazoa"/>
        </authorList>
    </citation>
    <scope>IDENTIFICATION</scope>
    <source>
        <strain evidence="9">USDA</strain>
    </source>
</reference>
<sequence length="335" mass="38830">MVVADVDFVDKSPSSCRVKVIDIVALIYAIILHFVDVGFDIFLAYSYFITEQYSYFAWTAAFTIIPTIIMTALSIRMYIDDSRGSLNSLRALFRPCLCILGLFLQLAPVIRYADSLIYAIKCYRATLKNDKVLQQTYFKKMLKEDSDTILLRVFECYIESTFQQVLQITLLLIDYSQGLNLHLIKQCIMITLSFTSMGWCMCTYHRSIRFDQDDKLNISNLGSVVQFFWHLNFTVSRIFAISAMAILYPFWAVLSVVIHWCLMTIWIEIFFSAAVGLIYIFNFISLNDGPTRNSYYIFFSICGIENFIASILWSIKAQALIKNWIYYLLTSKQII</sequence>
<dbReference type="InterPro" id="IPR050895">
    <property type="entry name" value="XK-related_scramblase"/>
</dbReference>
<dbReference type="GO" id="GO:0005886">
    <property type="term" value="C:plasma membrane"/>
    <property type="evidence" value="ECO:0007669"/>
    <property type="project" value="UniProtKB-SubCell"/>
</dbReference>
<keyword evidence="4 7" id="KW-0812">Transmembrane</keyword>
<dbReference type="Pfam" id="PF09815">
    <property type="entry name" value="XK-related"/>
    <property type="match status" value="1"/>
</dbReference>
<dbReference type="eggNOG" id="KOG4790">
    <property type="taxonomic scope" value="Eukaryota"/>
</dbReference>
<feature type="transmembrane region" description="Helical" evidence="7">
    <location>
        <begin position="55"/>
        <end position="79"/>
    </location>
</feature>
<evidence type="ECO:0000256" key="2">
    <source>
        <dbReference type="ARBA" id="ARBA00008789"/>
    </source>
</evidence>
<feature type="transmembrane region" description="Helical" evidence="7">
    <location>
        <begin position="296"/>
        <end position="315"/>
    </location>
</feature>
<evidence type="ECO:0000256" key="4">
    <source>
        <dbReference type="ARBA" id="ARBA00022692"/>
    </source>
</evidence>
<evidence type="ECO:0000256" key="7">
    <source>
        <dbReference type="RuleBase" id="RU910716"/>
    </source>
</evidence>
<keyword evidence="3" id="KW-1003">Cell membrane</keyword>
<dbReference type="EMBL" id="AAZO01001224">
    <property type="status" value="NOT_ANNOTATED_CDS"/>
    <property type="molecule type" value="Genomic_DNA"/>
</dbReference>
<dbReference type="InterPro" id="IPR018629">
    <property type="entry name" value="XK-rel"/>
</dbReference>